<evidence type="ECO:0000313" key="7">
    <source>
        <dbReference type="Proteomes" id="UP000443090"/>
    </source>
</evidence>
<feature type="compositionally biased region" description="Acidic residues" evidence="4">
    <location>
        <begin position="271"/>
        <end position="286"/>
    </location>
</feature>
<evidence type="ECO:0000256" key="2">
    <source>
        <dbReference type="ARBA" id="ARBA00006856"/>
    </source>
</evidence>
<dbReference type="GO" id="GO:0003723">
    <property type="term" value="F:RNA binding"/>
    <property type="evidence" value="ECO:0007669"/>
    <property type="project" value="InterPro"/>
</dbReference>
<dbReference type="EMBL" id="QGMI01000019">
    <property type="protein sequence ID" value="TVY49227.1"/>
    <property type="molecule type" value="Genomic_DNA"/>
</dbReference>
<feature type="domain" description="MI" evidence="5">
    <location>
        <begin position="661"/>
        <end position="790"/>
    </location>
</feature>
<feature type="compositionally biased region" description="Basic and acidic residues" evidence="4">
    <location>
        <begin position="62"/>
        <end position="76"/>
    </location>
</feature>
<comment type="caution">
    <text evidence="6">The sequence shown here is derived from an EMBL/GenBank/DDBJ whole genome shotgun (WGS) entry which is preliminary data.</text>
</comment>
<dbReference type="SMART" id="SM00544">
    <property type="entry name" value="MA3"/>
    <property type="match status" value="1"/>
</dbReference>
<reference evidence="6 7" key="1">
    <citation type="submission" date="2018-05" db="EMBL/GenBank/DDBJ databases">
        <title>Genome sequencing and assembly of the regulated plant pathogen Lachnellula willkommii and related sister species for the development of diagnostic species identification markers.</title>
        <authorList>
            <person name="Giroux E."/>
            <person name="Bilodeau G."/>
        </authorList>
    </citation>
    <scope>NUCLEOTIDE SEQUENCE [LARGE SCALE GENOMIC DNA]</scope>
    <source>
        <strain evidence="6 7">CBS 160.35</strain>
    </source>
</reference>
<keyword evidence="3" id="KW-0539">Nucleus</keyword>
<accession>A0A8H8S6J9</accession>
<organism evidence="6 7">
    <name type="scientific">Lachnellula occidentalis</name>
    <dbReference type="NCBI Taxonomy" id="215460"/>
    <lineage>
        <taxon>Eukaryota</taxon>
        <taxon>Fungi</taxon>
        <taxon>Dikarya</taxon>
        <taxon>Ascomycota</taxon>
        <taxon>Pezizomycotina</taxon>
        <taxon>Leotiomycetes</taxon>
        <taxon>Helotiales</taxon>
        <taxon>Lachnaceae</taxon>
        <taxon>Lachnellula</taxon>
    </lineage>
</organism>
<dbReference type="FunFam" id="1.25.40.180:FF:000050">
    <property type="entry name" value="Nuclear protein (Sgd1), putative"/>
    <property type="match status" value="1"/>
</dbReference>
<dbReference type="InterPro" id="IPR003890">
    <property type="entry name" value="MIF4G-like_typ-3"/>
</dbReference>
<gene>
    <name evidence="6" type="primary">sgd1</name>
    <name evidence="6" type="ORF">LOCC1_G000659</name>
</gene>
<dbReference type="OrthoDB" id="361797at2759"/>
<comment type="subcellular location">
    <subcellularLocation>
        <location evidence="1">Nucleus</location>
        <location evidence="1">Nucleolus</location>
    </subcellularLocation>
</comment>
<dbReference type="GO" id="GO:0042274">
    <property type="term" value="P:ribosomal small subunit biogenesis"/>
    <property type="evidence" value="ECO:0007669"/>
    <property type="project" value="TreeGrafter"/>
</dbReference>
<dbReference type="PROSITE" id="PS51366">
    <property type="entry name" value="MI"/>
    <property type="match status" value="1"/>
</dbReference>
<comment type="similarity">
    <text evidence="2">Belongs to the CWC22 family.</text>
</comment>
<dbReference type="PANTHER" id="PTHR18034">
    <property type="entry name" value="CELL CYCLE CONTROL PROTEIN CWF22-RELATED"/>
    <property type="match status" value="1"/>
</dbReference>
<name>A0A8H8S6J9_9HELO</name>
<dbReference type="Pfam" id="PF02854">
    <property type="entry name" value="MIF4G"/>
    <property type="match status" value="1"/>
</dbReference>
<evidence type="ECO:0000256" key="3">
    <source>
        <dbReference type="ARBA" id="ARBA00023242"/>
    </source>
</evidence>
<dbReference type="PANTHER" id="PTHR18034:SF4">
    <property type="entry name" value="NUCLEOLAR MIF4G DOMAIN-CONTAINING PROTEIN 1"/>
    <property type="match status" value="1"/>
</dbReference>
<feature type="compositionally biased region" description="Basic and acidic residues" evidence="4">
    <location>
        <begin position="208"/>
        <end position="243"/>
    </location>
</feature>
<feature type="region of interest" description="Disordered" evidence="4">
    <location>
        <begin position="203"/>
        <end position="349"/>
    </location>
</feature>
<dbReference type="AlphaFoldDB" id="A0A8H8S6J9"/>
<dbReference type="SMART" id="SM00543">
    <property type="entry name" value="MIF4G"/>
    <property type="match status" value="1"/>
</dbReference>
<dbReference type="Pfam" id="PF02847">
    <property type="entry name" value="MA3"/>
    <property type="match status" value="1"/>
</dbReference>
<dbReference type="InterPro" id="IPR016024">
    <property type="entry name" value="ARM-type_fold"/>
</dbReference>
<dbReference type="InterPro" id="IPR050781">
    <property type="entry name" value="CWC22_splicing_factor"/>
</dbReference>
<dbReference type="Gene3D" id="1.25.40.180">
    <property type="match status" value="1"/>
</dbReference>
<evidence type="ECO:0000259" key="5">
    <source>
        <dbReference type="PROSITE" id="PS51366"/>
    </source>
</evidence>
<evidence type="ECO:0000256" key="4">
    <source>
        <dbReference type="SAM" id="MobiDB-lite"/>
    </source>
</evidence>
<sequence>MAPPNKLKLPKQLIDQLGVGGCAATIRITHKIQAITRYLLANEDFTDDTFTSHRKSRPPTGTRKDLRKAARTEKKVSKNGPPPTKRKKLYHVQEEVNSRSEEPIPQNHKKAAREQSGSFHNPKSILKATKTADPPHNAPRPLKHPHPVRPVSPPTNISRSVKNKLAEDDEEIASLEKKLGLKGKKKLPQSFKDDGLDELLEGLDEGEDSHIPESKKRKAEGDEWLDRKRREAREASGLRSKDREDDEEDDLSDQNSEDDDGASDMSLDGPEFPDDDSEDDFGEMGDDGMILDADDGFGGFGSDDGDEEDDEQPSRPRVRENPYVAPVTNGDAPQKYIPPSLRKPASSDSEALVQLRRQTQGLVNRLTESNMISILGDIEKLYREHPRQHITSTLVDLLLTSVCEPTSLPDTLIILPAGFIAAIYKIIGMDFGAQIVQRSVELFDGHYRRSAGPNVGTTYNSKETSNIIMLLCELYNFQVIGSNLIFDYIRMFLENLSELHAELLLKIVRTSGPQLRHDDPSSLKDIVAMLRTAVTSAGGEDNLSVRTKFMIETINDLKNNKMKTGGAASAITSEHTIRMKKTLGTLNTRSLKASEPLRIGLKDIQGSDKRGKWWLVGASWSGNAVEESKPSAAGYVSTSQVEDAGTSDLVQLAKEQRMNTDVRRAIFITVMSATDYQDAYLRLTKLKLKKVQEYEIPKVLIHCCGAEKAYNPYYTLVAKKVCSDRKLKTAFQFCLWDSFRKMGESDDDDDVAEDEEDAMDLRRVFNLAKMFGSLIADGSLGLGVLRKLNLSYLQTKTKSFIEVLFVTIFLQSQRQSESKRDEQAVVNVLSQAKDIPELIGGMQYFLRKVVSKTDIAGGKTEKDTVRWACKLAAVTLEAFVAMDK</sequence>
<keyword evidence="7" id="KW-1185">Reference proteome</keyword>
<dbReference type="Proteomes" id="UP000443090">
    <property type="component" value="Unassembled WGS sequence"/>
</dbReference>
<feature type="region of interest" description="Disordered" evidence="4">
    <location>
        <begin position="49"/>
        <end position="169"/>
    </location>
</feature>
<evidence type="ECO:0000256" key="1">
    <source>
        <dbReference type="ARBA" id="ARBA00004604"/>
    </source>
</evidence>
<dbReference type="GO" id="GO:0005730">
    <property type="term" value="C:nucleolus"/>
    <property type="evidence" value="ECO:0007669"/>
    <property type="project" value="UniProtKB-SubCell"/>
</dbReference>
<dbReference type="InterPro" id="IPR003891">
    <property type="entry name" value="Initiation_fac_eIF4g_MI"/>
</dbReference>
<protein>
    <submittedName>
        <fullName evidence="6">Suppressor of glycerol defect protein</fullName>
    </submittedName>
</protein>
<feature type="compositionally biased region" description="Basic and acidic residues" evidence="4">
    <location>
        <begin position="91"/>
        <end position="102"/>
    </location>
</feature>
<feature type="compositionally biased region" description="Acidic residues" evidence="4">
    <location>
        <begin position="244"/>
        <end position="262"/>
    </location>
</feature>
<dbReference type="SUPFAM" id="SSF48371">
    <property type="entry name" value="ARM repeat"/>
    <property type="match status" value="1"/>
</dbReference>
<proteinExistence type="inferred from homology"/>
<evidence type="ECO:0000313" key="6">
    <source>
        <dbReference type="EMBL" id="TVY49227.1"/>
    </source>
</evidence>